<dbReference type="Proteomes" id="UP001152130">
    <property type="component" value="Unassembled WGS sequence"/>
</dbReference>
<dbReference type="EMBL" id="JAPDHF010000003">
    <property type="protein sequence ID" value="KAJ4020462.1"/>
    <property type="molecule type" value="Genomic_DNA"/>
</dbReference>
<accession>A0A9W8PX17</accession>
<proteinExistence type="predicted"/>
<gene>
    <name evidence="1" type="ORF">NW766_001949</name>
</gene>
<sequence length="305" mass="35230">MSKSFDPPPTIETETITQKRVLEEMGNLVHQLYDPEICQHPEVYQEALRPQIAKLVMDDHILKSTKKPSNPKLQSSPLPRFDPRFNCHEAIARLSIDQAYFRIQDSSHPDPFRERNSLTDTQHDVAVHRAARSICPEEPHPVEEQDYICNNLDISSRATHQSTKCQILPSDDIFPANTTSEEYCHVPNLRLHFHSLHHFDHDPNFRRRFLKRKMNRMAIDADEHHLPSDQFPMQAATLKLICPKHWRPIEMLHGPSYRTSSYPGGVQPECWVAIALRRDLLPTQLRHSRPSNGLCAAIRSSLVDI</sequence>
<evidence type="ECO:0000313" key="1">
    <source>
        <dbReference type="EMBL" id="KAJ4020462.1"/>
    </source>
</evidence>
<dbReference type="AlphaFoldDB" id="A0A9W8PX17"/>
<protein>
    <submittedName>
        <fullName evidence="1">Uncharacterized protein</fullName>
    </submittedName>
</protein>
<name>A0A9W8PX17_9HYPO</name>
<evidence type="ECO:0000313" key="2">
    <source>
        <dbReference type="Proteomes" id="UP001152130"/>
    </source>
</evidence>
<organism evidence="1 2">
    <name type="scientific">Fusarium irregulare</name>
    <dbReference type="NCBI Taxonomy" id="2494466"/>
    <lineage>
        <taxon>Eukaryota</taxon>
        <taxon>Fungi</taxon>
        <taxon>Dikarya</taxon>
        <taxon>Ascomycota</taxon>
        <taxon>Pezizomycotina</taxon>
        <taxon>Sordariomycetes</taxon>
        <taxon>Hypocreomycetidae</taxon>
        <taxon>Hypocreales</taxon>
        <taxon>Nectriaceae</taxon>
        <taxon>Fusarium</taxon>
        <taxon>Fusarium incarnatum-equiseti species complex</taxon>
    </lineage>
</organism>
<comment type="caution">
    <text evidence="1">The sequence shown here is derived from an EMBL/GenBank/DDBJ whole genome shotgun (WGS) entry which is preliminary data.</text>
</comment>
<reference evidence="1" key="1">
    <citation type="submission" date="2022-10" db="EMBL/GenBank/DDBJ databases">
        <title>Fusarium specimens isolated from Avocado Roots.</title>
        <authorList>
            <person name="Stajich J."/>
            <person name="Roper C."/>
            <person name="Heimlech-Rivalta G."/>
        </authorList>
    </citation>
    <scope>NUCLEOTIDE SEQUENCE</scope>
    <source>
        <strain evidence="1">CF00143</strain>
    </source>
</reference>
<keyword evidence="2" id="KW-1185">Reference proteome</keyword>